<dbReference type="GO" id="GO:0006355">
    <property type="term" value="P:regulation of DNA-templated transcription"/>
    <property type="evidence" value="ECO:0007669"/>
    <property type="project" value="InterPro"/>
</dbReference>
<evidence type="ECO:0000313" key="17">
    <source>
        <dbReference type="Proteomes" id="UP000295367"/>
    </source>
</evidence>
<keyword evidence="7 14" id="KW-0489">Methyltransferase</keyword>
<comment type="function">
    <text evidence="1">Specifically methylates the cytosine at position 967 (m5C967) of 16S rRNA.</text>
</comment>
<dbReference type="EMBL" id="SMCO01000028">
    <property type="protein sequence ID" value="TCV80252.1"/>
    <property type="molecule type" value="Genomic_DNA"/>
</dbReference>
<evidence type="ECO:0000256" key="6">
    <source>
        <dbReference type="ARBA" id="ARBA00022552"/>
    </source>
</evidence>
<dbReference type="InterPro" id="IPR018314">
    <property type="entry name" value="RsmB/NOL1/NOP2-like_CS"/>
</dbReference>
<dbReference type="GO" id="GO:0005737">
    <property type="term" value="C:cytoplasm"/>
    <property type="evidence" value="ECO:0007669"/>
    <property type="project" value="UniProtKB-SubCell"/>
</dbReference>
<feature type="active site" description="Nucleophile" evidence="14">
    <location>
        <position position="380"/>
    </location>
</feature>
<dbReference type="InterPro" id="IPR054728">
    <property type="entry name" value="RsmB-like_ferredoxin"/>
</dbReference>
<name>A0A4R3XSA7_9PROT</name>
<organism evidence="16 17">
    <name type="scientific">Sulfurirhabdus autotrophica</name>
    <dbReference type="NCBI Taxonomy" id="1706046"/>
    <lineage>
        <taxon>Bacteria</taxon>
        <taxon>Pseudomonadati</taxon>
        <taxon>Pseudomonadota</taxon>
        <taxon>Betaproteobacteria</taxon>
        <taxon>Nitrosomonadales</taxon>
        <taxon>Sulfuricellaceae</taxon>
        <taxon>Sulfurirhabdus</taxon>
    </lineage>
</organism>
<dbReference type="PANTHER" id="PTHR22807">
    <property type="entry name" value="NOP2 YEAST -RELATED NOL1/NOP2/FMU SUN DOMAIN-CONTAINING"/>
    <property type="match status" value="1"/>
</dbReference>
<dbReference type="FunFam" id="3.40.50.150:FF:000022">
    <property type="entry name" value="Ribosomal RNA small subunit methyltransferase B"/>
    <property type="match status" value="1"/>
</dbReference>
<dbReference type="GO" id="GO:0008649">
    <property type="term" value="F:rRNA methyltransferase activity"/>
    <property type="evidence" value="ECO:0007669"/>
    <property type="project" value="InterPro"/>
</dbReference>
<dbReference type="NCBIfam" id="NF008149">
    <property type="entry name" value="PRK10901.1"/>
    <property type="match status" value="1"/>
</dbReference>
<keyword evidence="9 14" id="KW-0949">S-adenosyl-L-methionine</keyword>
<comment type="subcellular location">
    <subcellularLocation>
        <location evidence="2">Cytoplasm</location>
    </subcellularLocation>
</comment>
<comment type="similarity">
    <text evidence="3 14">Belongs to the class I-like SAM-binding methyltransferase superfamily. RsmB/NOP family.</text>
</comment>
<evidence type="ECO:0000256" key="9">
    <source>
        <dbReference type="ARBA" id="ARBA00022691"/>
    </source>
</evidence>
<dbReference type="EC" id="2.1.1.176" evidence="4"/>
<dbReference type="GO" id="GO:0003723">
    <property type="term" value="F:RNA binding"/>
    <property type="evidence" value="ECO:0007669"/>
    <property type="project" value="UniProtKB-UniRule"/>
</dbReference>
<feature type="binding site" evidence="14">
    <location>
        <begin position="260"/>
        <end position="266"/>
    </location>
    <ligand>
        <name>S-adenosyl-L-methionine</name>
        <dbReference type="ChEBI" id="CHEBI:59789"/>
    </ligand>
</feature>
<feature type="domain" description="SAM-dependent MTase RsmB/NOP-type" evidence="15">
    <location>
        <begin position="172"/>
        <end position="433"/>
    </location>
</feature>
<dbReference type="PROSITE" id="PS01153">
    <property type="entry name" value="NOL1_NOP2_SUN"/>
    <property type="match status" value="1"/>
</dbReference>
<dbReference type="Gene3D" id="3.30.70.1170">
    <property type="entry name" value="Sun protein, domain 3"/>
    <property type="match status" value="1"/>
</dbReference>
<dbReference type="CDD" id="cd02440">
    <property type="entry name" value="AdoMet_MTases"/>
    <property type="match status" value="1"/>
</dbReference>
<feature type="binding site" evidence="14">
    <location>
        <position position="308"/>
    </location>
    <ligand>
        <name>S-adenosyl-L-methionine</name>
        <dbReference type="ChEBI" id="CHEBI:59789"/>
    </ligand>
</feature>
<evidence type="ECO:0000256" key="3">
    <source>
        <dbReference type="ARBA" id="ARBA00007494"/>
    </source>
</evidence>
<evidence type="ECO:0000256" key="4">
    <source>
        <dbReference type="ARBA" id="ARBA00012140"/>
    </source>
</evidence>
<comment type="caution">
    <text evidence="16">The sequence shown here is derived from an EMBL/GenBank/DDBJ whole genome shotgun (WGS) entry which is preliminary data.</text>
</comment>
<evidence type="ECO:0000256" key="8">
    <source>
        <dbReference type="ARBA" id="ARBA00022679"/>
    </source>
</evidence>
<dbReference type="NCBIfam" id="TIGR00563">
    <property type="entry name" value="rsmB"/>
    <property type="match status" value="1"/>
</dbReference>
<dbReference type="SUPFAM" id="SSF48013">
    <property type="entry name" value="NusB-like"/>
    <property type="match status" value="1"/>
</dbReference>
<dbReference type="Pfam" id="PF01189">
    <property type="entry name" value="Methyltr_RsmB-F"/>
    <property type="match status" value="1"/>
</dbReference>
<comment type="catalytic activity">
    <reaction evidence="13">
        <text>cytidine(967) in 16S rRNA + S-adenosyl-L-methionine = 5-methylcytidine(967) in 16S rRNA + S-adenosyl-L-homocysteine + H(+)</text>
        <dbReference type="Rhea" id="RHEA:42748"/>
        <dbReference type="Rhea" id="RHEA-COMP:10219"/>
        <dbReference type="Rhea" id="RHEA-COMP:10220"/>
        <dbReference type="ChEBI" id="CHEBI:15378"/>
        <dbReference type="ChEBI" id="CHEBI:57856"/>
        <dbReference type="ChEBI" id="CHEBI:59789"/>
        <dbReference type="ChEBI" id="CHEBI:74483"/>
        <dbReference type="ChEBI" id="CHEBI:82748"/>
        <dbReference type="EC" id="2.1.1.176"/>
    </reaction>
</comment>
<accession>A0A4R3XSA7</accession>
<evidence type="ECO:0000256" key="7">
    <source>
        <dbReference type="ARBA" id="ARBA00022603"/>
    </source>
</evidence>
<dbReference type="Gene3D" id="1.10.940.10">
    <property type="entry name" value="NusB-like"/>
    <property type="match status" value="1"/>
</dbReference>
<evidence type="ECO:0000259" key="15">
    <source>
        <dbReference type="PROSITE" id="PS51686"/>
    </source>
</evidence>
<evidence type="ECO:0000256" key="11">
    <source>
        <dbReference type="ARBA" id="ARBA00030399"/>
    </source>
</evidence>
<dbReference type="Proteomes" id="UP000295367">
    <property type="component" value="Unassembled WGS sequence"/>
</dbReference>
<sequence>MHACKQWLKILLDIQRLASASVCSVLAGRNLSVVLQAVWQKNAKLAPQQRAAIQDISYGTLRYLGQLQGVLDQLLDKPLRDKALRCLLLVGLYQLQYSKAASHAIVDNAVKTAIAIKQAHAKGLVNAVLRNFMRRKESLLQALEGNEEASYSHPQWWIDKLKMQYPEHWQSILAVNNQHPPMTLRINRNLSSVDAYLNQLKANEISARALGNSAVKLDHPVSVDKLPGFSDGVVSVQDAGAQYAATLLDVKDGMRVLDACSAPGGKTAHILELAKVNLTALDSDSERLQKVSQNLKRLNFTANLITGDAADTSKWWDGRLFDRILADVPCSASGVVRRHPDIKWLRRAQDILQFAEQQQKILDALWRCLAIGGKLLYVTCSVFEKENGSQMAAFLERHQDAQRLPLTGIDTLEGQLIPNEMHDGFYYALLAKG</sequence>
<keyword evidence="5" id="KW-0963">Cytoplasm</keyword>
<dbReference type="SUPFAM" id="SSF53335">
    <property type="entry name" value="S-adenosyl-L-methionine-dependent methyltransferases"/>
    <property type="match status" value="1"/>
</dbReference>
<evidence type="ECO:0000256" key="1">
    <source>
        <dbReference type="ARBA" id="ARBA00002724"/>
    </source>
</evidence>
<proteinExistence type="inferred from homology"/>
<reference evidence="16 17" key="1">
    <citation type="submission" date="2019-03" db="EMBL/GenBank/DDBJ databases">
        <title>Genomic Encyclopedia of Type Strains, Phase IV (KMG-IV): sequencing the most valuable type-strain genomes for metagenomic binning, comparative biology and taxonomic classification.</title>
        <authorList>
            <person name="Goeker M."/>
        </authorList>
    </citation>
    <scope>NUCLEOTIDE SEQUENCE [LARGE SCALE GENOMIC DNA]</scope>
    <source>
        <strain evidence="16 17">DSM 100309</strain>
    </source>
</reference>
<gene>
    <name evidence="16" type="ORF">EDC63_1288</name>
</gene>
<evidence type="ECO:0000256" key="13">
    <source>
        <dbReference type="ARBA" id="ARBA00047283"/>
    </source>
</evidence>
<dbReference type="AlphaFoldDB" id="A0A4R3XSA7"/>
<keyword evidence="8 14" id="KW-0808">Transferase</keyword>
<keyword evidence="10 14" id="KW-0694">RNA-binding</keyword>
<dbReference type="InterPro" id="IPR006027">
    <property type="entry name" value="NusB_RsmB_TIM44"/>
</dbReference>
<dbReference type="InterPro" id="IPR004573">
    <property type="entry name" value="rRNA_ssu_MeTfrase_B"/>
</dbReference>
<dbReference type="PRINTS" id="PR02008">
    <property type="entry name" value="RCMTFAMILY"/>
</dbReference>
<evidence type="ECO:0000256" key="10">
    <source>
        <dbReference type="ARBA" id="ARBA00022884"/>
    </source>
</evidence>
<keyword evidence="17" id="KW-1185">Reference proteome</keyword>
<evidence type="ECO:0000256" key="5">
    <source>
        <dbReference type="ARBA" id="ARBA00022490"/>
    </source>
</evidence>
<protein>
    <recommendedName>
        <fullName evidence="4">16S rRNA (cytosine(967)-C(5))-methyltransferase</fullName>
        <ecNumber evidence="4">2.1.1.176</ecNumber>
    </recommendedName>
    <alternativeName>
        <fullName evidence="11">16S rRNA m5C967 methyltransferase</fullName>
    </alternativeName>
    <alternativeName>
        <fullName evidence="12">rRNA (cytosine-C(5)-)-methyltransferase RsmB</fullName>
    </alternativeName>
</protein>
<dbReference type="Gene3D" id="3.40.50.150">
    <property type="entry name" value="Vaccinia Virus protein VP39"/>
    <property type="match status" value="1"/>
</dbReference>
<evidence type="ECO:0000256" key="14">
    <source>
        <dbReference type="PROSITE-ProRule" id="PRU01023"/>
    </source>
</evidence>
<evidence type="ECO:0000256" key="12">
    <source>
        <dbReference type="ARBA" id="ARBA00031088"/>
    </source>
</evidence>
<feature type="binding site" evidence="14">
    <location>
        <position position="282"/>
    </location>
    <ligand>
        <name>S-adenosyl-L-methionine</name>
        <dbReference type="ChEBI" id="CHEBI:59789"/>
    </ligand>
</feature>
<keyword evidence="6" id="KW-0698">rRNA processing</keyword>
<dbReference type="InterPro" id="IPR049560">
    <property type="entry name" value="MeTrfase_RsmB-F_NOP2_cat"/>
</dbReference>
<dbReference type="Pfam" id="PF01029">
    <property type="entry name" value="NusB"/>
    <property type="match status" value="1"/>
</dbReference>
<dbReference type="InterPro" id="IPR023267">
    <property type="entry name" value="RCMT"/>
</dbReference>
<dbReference type="InterPro" id="IPR035926">
    <property type="entry name" value="NusB-like_sf"/>
</dbReference>
<dbReference type="PROSITE" id="PS51686">
    <property type="entry name" value="SAM_MT_RSMB_NOP"/>
    <property type="match status" value="1"/>
</dbReference>
<dbReference type="Pfam" id="PF22458">
    <property type="entry name" value="RsmF-B_ferredox"/>
    <property type="match status" value="1"/>
</dbReference>
<dbReference type="InterPro" id="IPR029063">
    <property type="entry name" value="SAM-dependent_MTases_sf"/>
</dbReference>
<dbReference type="Gene3D" id="1.10.287.730">
    <property type="entry name" value="Helix hairpin bin"/>
    <property type="match status" value="1"/>
</dbReference>
<dbReference type="PANTHER" id="PTHR22807:SF61">
    <property type="entry name" value="NOL1_NOP2_SUN FAMILY PROTEIN _ ANTITERMINATION NUSB DOMAIN-CONTAINING PROTEIN"/>
    <property type="match status" value="1"/>
</dbReference>
<evidence type="ECO:0000256" key="2">
    <source>
        <dbReference type="ARBA" id="ARBA00004496"/>
    </source>
</evidence>
<evidence type="ECO:0000313" key="16">
    <source>
        <dbReference type="EMBL" id="TCV80252.1"/>
    </source>
</evidence>
<feature type="binding site" evidence="14">
    <location>
        <position position="327"/>
    </location>
    <ligand>
        <name>S-adenosyl-L-methionine</name>
        <dbReference type="ChEBI" id="CHEBI:59789"/>
    </ligand>
</feature>
<dbReference type="InterPro" id="IPR001678">
    <property type="entry name" value="MeTrfase_RsmB-F_NOP2_dom"/>
</dbReference>